<protein>
    <submittedName>
        <fullName evidence="1">Uncharacterized protein</fullName>
    </submittedName>
</protein>
<dbReference type="Proteomes" id="UP000003802">
    <property type="component" value="Segment"/>
</dbReference>
<dbReference type="KEGG" id="vg:14297240"/>
<name>J7KDZ4_9CAUD</name>
<proteinExistence type="predicted"/>
<evidence type="ECO:0000313" key="1">
    <source>
        <dbReference type="EMBL" id="AFQ96624.1"/>
    </source>
</evidence>
<dbReference type="EMBL" id="JX316028">
    <property type="protein sequence ID" value="AFQ96624.1"/>
    <property type="molecule type" value="Genomic_DNA"/>
</dbReference>
<reference evidence="1 2" key="1">
    <citation type="journal article" date="2012" name="J. Virol.">
        <title>Complete Genomic Sequence of Erwinia amylovora Phage PhiEaH2.</title>
        <authorList>
            <person name="Domotor D."/>
            <person name="Becsagh P."/>
            <person name="Rakhely G."/>
            <person name="Schneider G."/>
            <person name="Kovacs T."/>
        </authorList>
    </citation>
    <scope>NUCLEOTIDE SEQUENCE [LARGE SCALE GENOMIC DNA]</scope>
</reference>
<evidence type="ECO:0000313" key="2">
    <source>
        <dbReference type="Proteomes" id="UP000003802"/>
    </source>
</evidence>
<organism evidence="1 2">
    <name type="scientific">Erwinia phage phiEaH2</name>
    <dbReference type="NCBI Taxonomy" id="1029988"/>
    <lineage>
        <taxon>Viruses</taxon>
        <taxon>Duplodnaviria</taxon>
        <taxon>Heunggongvirae</taxon>
        <taxon>Uroviricota</taxon>
        <taxon>Caudoviricetes</taxon>
        <taxon>Chimalliviridae</taxon>
        <taxon>Erskinevirus</taxon>
        <taxon>Erskinevirus EaH2</taxon>
    </lineage>
</organism>
<sequence>MAKTARAQFIAMFNADNTGLAQALVEADVTFGAVAEYDPADEADTRNSKVTLTAVAESTHFTGEKEFHFTRLAANIVGAKAVTDDQADWDTDAEVLAFLNADVISAGKADDAFALSELDIVRTDGADDAKVITVTIKAGHLKFLPGDVAVYTITQEITKTDLSTTNGELNGFTA</sequence>
<dbReference type="GeneID" id="14297240"/>
<dbReference type="Pfam" id="PF25613">
    <property type="entry name" value="DUF7941"/>
    <property type="match status" value="1"/>
</dbReference>
<dbReference type="RefSeq" id="YP_007237729.1">
    <property type="nucleotide sequence ID" value="NC_019929.1"/>
</dbReference>
<accession>J7KDZ4</accession>
<keyword evidence="2" id="KW-1185">Reference proteome</keyword>
<dbReference type="InterPro" id="IPR057701">
    <property type="entry name" value="DUF7941"/>
</dbReference>